<organism evidence="1 2">
    <name type="scientific">Solanum pinnatisectum</name>
    <name type="common">tansyleaf nightshade</name>
    <dbReference type="NCBI Taxonomy" id="50273"/>
    <lineage>
        <taxon>Eukaryota</taxon>
        <taxon>Viridiplantae</taxon>
        <taxon>Streptophyta</taxon>
        <taxon>Embryophyta</taxon>
        <taxon>Tracheophyta</taxon>
        <taxon>Spermatophyta</taxon>
        <taxon>Magnoliopsida</taxon>
        <taxon>eudicotyledons</taxon>
        <taxon>Gunneridae</taxon>
        <taxon>Pentapetalae</taxon>
        <taxon>asterids</taxon>
        <taxon>lamiids</taxon>
        <taxon>Solanales</taxon>
        <taxon>Solanaceae</taxon>
        <taxon>Solanoideae</taxon>
        <taxon>Solaneae</taxon>
        <taxon>Solanum</taxon>
    </lineage>
</organism>
<dbReference type="AlphaFoldDB" id="A0AAV9LEK7"/>
<proteinExistence type="predicted"/>
<dbReference type="EMBL" id="JAWPEI010000006">
    <property type="protein sequence ID" value="KAK4724051.1"/>
    <property type="molecule type" value="Genomic_DNA"/>
</dbReference>
<name>A0AAV9LEK7_9SOLN</name>
<comment type="caution">
    <text evidence="1">The sequence shown here is derived from an EMBL/GenBank/DDBJ whole genome shotgun (WGS) entry which is preliminary data.</text>
</comment>
<reference evidence="1 2" key="1">
    <citation type="submission" date="2023-10" db="EMBL/GenBank/DDBJ databases">
        <title>Genome-Wide Identification Analysis in wild type Solanum Pinnatisectum Reveals Some Genes Defensing Phytophthora Infestans.</title>
        <authorList>
            <person name="Sun C."/>
        </authorList>
    </citation>
    <scope>NUCLEOTIDE SEQUENCE [LARGE SCALE GENOMIC DNA]</scope>
    <source>
        <strain evidence="1">LQN</strain>
        <tissue evidence="1">Leaf</tissue>
    </source>
</reference>
<sequence>MKAKLSGWKTKLLNMTGRTVLTKSTLSSIPSHVMQYINIPVGVLNKINKIQRDFIWGTTAEKRKMHLVGWNTITKEG</sequence>
<evidence type="ECO:0000313" key="1">
    <source>
        <dbReference type="EMBL" id="KAK4724051.1"/>
    </source>
</evidence>
<evidence type="ECO:0000313" key="2">
    <source>
        <dbReference type="Proteomes" id="UP001311915"/>
    </source>
</evidence>
<dbReference type="PANTHER" id="PTHR33116:SF78">
    <property type="entry name" value="OS12G0587133 PROTEIN"/>
    <property type="match status" value="1"/>
</dbReference>
<dbReference type="PANTHER" id="PTHR33116">
    <property type="entry name" value="REVERSE TRANSCRIPTASE ZINC-BINDING DOMAIN-CONTAINING PROTEIN-RELATED-RELATED"/>
    <property type="match status" value="1"/>
</dbReference>
<accession>A0AAV9LEK7</accession>
<gene>
    <name evidence="1" type="ORF">R3W88_026830</name>
</gene>
<keyword evidence="2" id="KW-1185">Reference proteome</keyword>
<dbReference type="Proteomes" id="UP001311915">
    <property type="component" value="Unassembled WGS sequence"/>
</dbReference>
<evidence type="ECO:0008006" key="3">
    <source>
        <dbReference type="Google" id="ProtNLM"/>
    </source>
</evidence>
<protein>
    <recommendedName>
        <fullName evidence="3">Reverse transcriptase</fullName>
    </recommendedName>
</protein>